<evidence type="ECO:0000313" key="2">
    <source>
        <dbReference type="Proteomes" id="UP001207468"/>
    </source>
</evidence>
<evidence type="ECO:0000313" key="1">
    <source>
        <dbReference type="EMBL" id="KAI9511893.1"/>
    </source>
</evidence>
<organism evidence="1 2">
    <name type="scientific">Russula earlei</name>
    <dbReference type="NCBI Taxonomy" id="71964"/>
    <lineage>
        <taxon>Eukaryota</taxon>
        <taxon>Fungi</taxon>
        <taxon>Dikarya</taxon>
        <taxon>Basidiomycota</taxon>
        <taxon>Agaricomycotina</taxon>
        <taxon>Agaricomycetes</taxon>
        <taxon>Russulales</taxon>
        <taxon>Russulaceae</taxon>
        <taxon>Russula</taxon>
    </lineage>
</organism>
<sequence length="119" mass="13461">MCTDIRFTLGAVLGGALASTALSGALCLQTFLYFNKYTNDPKHLKALVSLVWTMDTIQTCCIISLSYQYIILNFGWPEIDDHRFGTVTVRHLAVKTHRRPSSFNSIGFYSTYSPFKLLR</sequence>
<gene>
    <name evidence="1" type="ORF">F5148DRAFT_1167212</name>
</gene>
<name>A0ACC0UJL3_9AGAM</name>
<reference evidence="1" key="1">
    <citation type="submission" date="2021-03" db="EMBL/GenBank/DDBJ databases">
        <title>Evolutionary priming and transition to the ectomycorrhizal habit in an iconic lineage of mushroom-forming fungi: is preadaptation a requirement?</title>
        <authorList>
            <consortium name="DOE Joint Genome Institute"/>
            <person name="Looney B.P."/>
            <person name="Miyauchi S."/>
            <person name="Morin E."/>
            <person name="Drula E."/>
            <person name="Courty P.E."/>
            <person name="Chicoki N."/>
            <person name="Fauchery L."/>
            <person name="Kohler A."/>
            <person name="Kuo A."/>
            <person name="LaButti K."/>
            <person name="Pangilinan J."/>
            <person name="Lipzen A."/>
            <person name="Riley R."/>
            <person name="Andreopoulos W."/>
            <person name="He G."/>
            <person name="Johnson J."/>
            <person name="Barry K.W."/>
            <person name="Grigoriev I.V."/>
            <person name="Nagy L."/>
            <person name="Hibbett D."/>
            <person name="Henrissat B."/>
            <person name="Matheny P.B."/>
            <person name="Labbe J."/>
            <person name="Martin A.F."/>
        </authorList>
    </citation>
    <scope>NUCLEOTIDE SEQUENCE</scope>
    <source>
        <strain evidence="1">BPL698</strain>
    </source>
</reference>
<protein>
    <submittedName>
        <fullName evidence="1">Uncharacterized protein</fullName>
    </submittedName>
</protein>
<comment type="caution">
    <text evidence="1">The sequence shown here is derived from an EMBL/GenBank/DDBJ whole genome shotgun (WGS) entry which is preliminary data.</text>
</comment>
<dbReference type="Proteomes" id="UP001207468">
    <property type="component" value="Unassembled WGS sequence"/>
</dbReference>
<accession>A0ACC0UJL3</accession>
<dbReference type="EMBL" id="JAGFNK010000015">
    <property type="protein sequence ID" value="KAI9511893.1"/>
    <property type="molecule type" value="Genomic_DNA"/>
</dbReference>
<keyword evidence="2" id="KW-1185">Reference proteome</keyword>
<proteinExistence type="predicted"/>